<dbReference type="PROSITE" id="PS00018">
    <property type="entry name" value="EF_HAND_1"/>
    <property type="match status" value="6"/>
</dbReference>
<dbReference type="InterPro" id="IPR002048">
    <property type="entry name" value="EF_hand_dom"/>
</dbReference>
<sequence length="334" mass="38667">MSSKRLSLGTHFLSSKKKEDLTELFQSFDKDNDGKISCQEFNELLNSTGIDNTTAATIMVKEVSNDNYLDFEGFAKIMRPTLSDPHRMTKKQQELKEAFDAFDKDGDGTINQVELQAMMEKLGDKISLEEAKLLINEVDLDKDGAVNFDEFSVMMGVPVNKDIKISRPQCPHQHHRFSIRKFFYYYKILGLSEQEIDTLHEVFQIYAQSTQYINIQQLQHVLTEIDITVSTESIRKTIDLNKDNKIDFYEFVIAMSYFIPSNQIEKDDRDMLSCFLYFDKDHDGRISQSELESVMKMLDAQLSPEEIKEMIKLADINKDGFVDFEEFRLLVASN</sequence>
<dbReference type="GO" id="GO:0016460">
    <property type="term" value="C:myosin II complex"/>
    <property type="evidence" value="ECO:0007669"/>
    <property type="project" value="TreeGrafter"/>
</dbReference>
<evidence type="ECO:0000256" key="1">
    <source>
        <dbReference type="ARBA" id="ARBA00022737"/>
    </source>
</evidence>
<comment type="caution">
    <text evidence="4">The sequence shown here is derived from an EMBL/GenBank/DDBJ whole genome shotgun (WGS) entry which is preliminary data.</text>
</comment>
<dbReference type="Gene3D" id="1.10.238.10">
    <property type="entry name" value="EF-hand"/>
    <property type="match status" value="3"/>
</dbReference>
<dbReference type="OrthoDB" id="26525at2759"/>
<feature type="domain" description="EF-hand" evidence="3">
    <location>
        <begin position="302"/>
        <end position="334"/>
    </location>
</feature>
<evidence type="ECO:0000313" key="4">
    <source>
        <dbReference type="EMBL" id="RCH96779.1"/>
    </source>
</evidence>
<feature type="domain" description="EF-hand" evidence="3">
    <location>
        <begin position="126"/>
        <end position="161"/>
    </location>
</feature>
<dbReference type="SUPFAM" id="SSF47473">
    <property type="entry name" value="EF-hand"/>
    <property type="match status" value="2"/>
</dbReference>
<dbReference type="Proteomes" id="UP000252139">
    <property type="component" value="Unassembled WGS sequence"/>
</dbReference>
<evidence type="ECO:0000256" key="2">
    <source>
        <dbReference type="ARBA" id="ARBA00022837"/>
    </source>
</evidence>
<dbReference type="STRING" id="86630.A0A367K3Q7"/>
<feature type="domain" description="EF-hand" evidence="3">
    <location>
        <begin position="90"/>
        <end position="125"/>
    </location>
</feature>
<accession>A0A367K3Q7</accession>
<dbReference type="AlphaFoldDB" id="A0A367K3Q7"/>
<feature type="domain" description="EF-hand" evidence="3">
    <location>
        <begin position="236"/>
        <end position="261"/>
    </location>
</feature>
<dbReference type="EMBL" id="PJQL01000337">
    <property type="protein sequence ID" value="RCH96779.1"/>
    <property type="molecule type" value="Genomic_DNA"/>
</dbReference>
<dbReference type="Pfam" id="PF13202">
    <property type="entry name" value="EF-hand_5"/>
    <property type="match status" value="1"/>
</dbReference>
<keyword evidence="2" id="KW-0106">Calcium</keyword>
<gene>
    <name evidence="4" type="ORF">CU097_004121</name>
</gene>
<feature type="domain" description="EF-hand" evidence="3">
    <location>
        <begin position="16"/>
        <end position="51"/>
    </location>
</feature>
<dbReference type="SMART" id="SM00054">
    <property type="entry name" value="EFh"/>
    <property type="match status" value="6"/>
</dbReference>
<dbReference type="InterPro" id="IPR050230">
    <property type="entry name" value="CALM/Myosin/TropC-like"/>
</dbReference>
<dbReference type="PANTHER" id="PTHR23048:SF0">
    <property type="entry name" value="CALMODULIN LIKE 3"/>
    <property type="match status" value="1"/>
</dbReference>
<dbReference type="GO" id="GO:0005509">
    <property type="term" value="F:calcium ion binding"/>
    <property type="evidence" value="ECO:0007669"/>
    <property type="project" value="InterPro"/>
</dbReference>
<evidence type="ECO:0000259" key="3">
    <source>
        <dbReference type="PROSITE" id="PS50222"/>
    </source>
</evidence>
<protein>
    <recommendedName>
        <fullName evidence="3">EF-hand domain-containing protein</fullName>
    </recommendedName>
</protein>
<dbReference type="InterPro" id="IPR018247">
    <property type="entry name" value="EF_Hand_1_Ca_BS"/>
</dbReference>
<dbReference type="PANTHER" id="PTHR23048">
    <property type="entry name" value="MYOSIN LIGHT CHAIN 1, 3"/>
    <property type="match status" value="1"/>
</dbReference>
<dbReference type="InterPro" id="IPR011992">
    <property type="entry name" value="EF-hand-dom_pair"/>
</dbReference>
<name>A0A367K3Q7_RHIAZ</name>
<dbReference type="FunFam" id="1.10.238.10:FF:000001">
    <property type="entry name" value="Calmodulin 1"/>
    <property type="match status" value="2"/>
</dbReference>
<dbReference type="CDD" id="cd00051">
    <property type="entry name" value="EFh"/>
    <property type="match status" value="2"/>
</dbReference>
<dbReference type="PROSITE" id="PS50222">
    <property type="entry name" value="EF_HAND_2"/>
    <property type="match status" value="6"/>
</dbReference>
<evidence type="ECO:0000313" key="5">
    <source>
        <dbReference type="Proteomes" id="UP000252139"/>
    </source>
</evidence>
<dbReference type="Pfam" id="PF13499">
    <property type="entry name" value="EF-hand_7"/>
    <property type="match status" value="3"/>
</dbReference>
<proteinExistence type="predicted"/>
<reference evidence="4 5" key="1">
    <citation type="journal article" date="2018" name="G3 (Bethesda)">
        <title>Phylogenetic and Phylogenomic Definition of Rhizopus Species.</title>
        <authorList>
            <person name="Gryganskyi A.P."/>
            <person name="Golan J."/>
            <person name="Dolatabadi S."/>
            <person name="Mondo S."/>
            <person name="Robb S."/>
            <person name="Idnurm A."/>
            <person name="Muszewska A."/>
            <person name="Steczkiewicz K."/>
            <person name="Masonjones S."/>
            <person name="Liao H.L."/>
            <person name="Gajdeczka M.T."/>
            <person name="Anike F."/>
            <person name="Vuek A."/>
            <person name="Anishchenko I.M."/>
            <person name="Voigt K."/>
            <person name="de Hoog G.S."/>
            <person name="Smith M.E."/>
            <person name="Heitman J."/>
            <person name="Vilgalys R."/>
            <person name="Stajich J.E."/>
        </authorList>
    </citation>
    <scope>NUCLEOTIDE SEQUENCE [LARGE SCALE GENOMIC DNA]</scope>
    <source>
        <strain evidence="4 5">CBS 357.93</strain>
    </source>
</reference>
<organism evidence="4 5">
    <name type="scientific">Rhizopus azygosporus</name>
    <name type="common">Rhizopus microsporus var. azygosporus</name>
    <dbReference type="NCBI Taxonomy" id="86630"/>
    <lineage>
        <taxon>Eukaryota</taxon>
        <taxon>Fungi</taxon>
        <taxon>Fungi incertae sedis</taxon>
        <taxon>Mucoromycota</taxon>
        <taxon>Mucoromycotina</taxon>
        <taxon>Mucoromycetes</taxon>
        <taxon>Mucorales</taxon>
        <taxon>Mucorineae</taxon>
        <taxon>Rhizopodaceae</taxon>
        <taxon>Rhizopus</taxon>
    </lineage>
</organism>
<keyword evidence="1" id="KW-0677">Repeat</keyword>
<keyword evidence="5" id="KW-1185">Reference proteome</keyword>
<feature type="domain" description="EF-hand" evidence="3">
    <location>
        <begin position="266"/>
        <end position="301"/>
    </location>
</feature>